<dbReference type="InterPro" id="IPR036107">
    <property type="entry name" value="CsrA_sf"/>
</dbReference>
<dbReference type="RefSeq" id="WP_244708699.1">
    <property type="nucleotide sequence ID" value="NZ_CP095073.1"/>
</dbReference>
<proteinExistence type="predicted"/>
<gene>
    <name evidence="1" type="ORF">MUN89_15625</name>
</gene>
<dbReference type="Gene3D" id="2.60.40.4380">
    <property type="entry name" value="Translational regulator CsrA"/>
    <property type="match status" value="1"/>
</dbReference>
<dbReference type="EMBL" id="CP095073">
    <property type="protein sequence ID" value="UOQ43340.1"/>
    <property type="molecule type" value="Genomic_DNA"/>
</dbReference>
<reference evidence="1 2" key="1">
    <citation type="submission" date="2022-04" db="EMBL/GenBank/DDBJ databases">
        <title>Halobacillus sp. isolated from saltern.</title>
        <authorList>
            <person name="Won M."/>
            <person name="Lee C.-M."/>
            <person name="Woen H.-Y."/>
            <person name="Kwon S.-W."/>
        </authorList>
    </citation>
    <scope>NUCLEOTIDE SEQUENCE [LARGE SCALE GENOMIC DNA]</scope>
    <source>
        <strain evidence="1 2">SSBR10-3</strain>
    </source>
</reference>
<sequence length="60" mass="6697">MALILGRKLGEKIFIQDQQGNEMEIEIVKAKSGSHLRLSIEAPKEFNIIRGELKEGNSST</sequence>
<name>A0ABY4EH72_9BACI</name>
<dbReference type="Proteomes" id="UP000831787">
    <property type="component" value="Chromosome"/>
</dbReference>
<dbReference type="Pfam" id="PF02599">
    <property type="entry name" value="CsrA"/>
    <property type="match status" value="1"/>
</dbReference>
<evidence type="ECO:0000313" key="1">
    <source>
        <dbReference type="EMBL" id="UOQ43340.1"/>
    </source>
</evidence>
<dbReference type="SUPFAM" id="SSF117130">
    <property type="entry name" value="CsrA-like"/>
    <property type="match status" value="1"/>
</dbReference>
<organism evidence="1 2">
    <name type="scientific">Halobacillus salinarum</name>
    <dbReference type="NCBI Taxonomy" id="2932257"/>
    <lineage>
        <taxon>Bacteria</taxon>
        <taxon>Bacillati</taxon>
        <taxon>Bacillota</taxon>
        <taxon>Bacilli</taxon>
        <taxon>Bacillales</taxon>
        <taxon>Bacillaceae</taxon>
        <taxon>Halobacillus</taxon>
    </lineage>
</organism>
<evidence type="ECO:0000313" key="2">
    <source>
        <dbReference type="Proteomes" id="UP000831787"/>
    </source>
</evidence>
<protein>
    <submittedName>
        <fullName evidence="1">Carbon storage regulator</fullName>
    </submittedName>
</protein>
<keyword evidence="2" id="KW-1185">Reference proteome</keyword>
<dbReference type="InterPro" id="IPR003751">
    <property type="entry name" value="CsrA"/>
</dbReference>
<accession>A0ABY4EH72</accession>